<organism evidence="1 2">
    <name type="scientific">Photobacterium marinum</name>
    <dbReference type="NCBI Taxonomy" id="1056511"/>
    <lineage>
        <taxon>Bacteria</taxon>
        <taxon>Pseudomonadati</taxon>
        <taxon>Pseudomonadota</taxon>
        <taxon>Gammaproteobacteria</taxon>
        <taxon>Vibrionales</taxon>
        <taxon>Vibrionaceae</taxon>
        <taxon>Photobacterium</taxon>
    </lineage>
</organism>
<sequence length="213" mass="24550">MKKKAATMKTIDKILYRIKREGAVTAKVLAVEFKLTTMGVRQHLQALEDEGLVDYEDIRAKVGRPTRHWNLTGKGHRRFADRHGEFIIQMLDSVEELFGSDGLNQVVERRENQTFEQYQKALANCADVKEKLEKLTTMREQEGYMAELSRDGDDFILVENHCPICHAATRCPSLCNSELAVFQRLVGDEFQVVRDEHIIAGERRCAYRIHKLD</sequence>
<proteinExistence type="predicted"/>
<dbReference type="PANTHER" id="PTHR38600:SF2">
    <property type="entry name" value="SLL0088 PROTEIN"/>
    <property type="match status" value="1"/>
</dbReference>
<accession>L8J918</accession>
<reference evidence="1 2" key="1">
    <citation type="submission" date="2012-12" db="EMBL/GenBank/DDBJ databases">
        <title>Genome Assembly of Photobacterium sp. AK15.</title>
        <authorList>
            <person name="Khatri I."/>
            <person name="Vaidya B."/>
            <person name="Srinivas T.N.R."/>
            <person name="Subramanian S."/>
            <person name="Pinnaka A."/>
        </authorList>
    </citation>
    <scope>NUCLEOTIDE SEQUENCE [LARGE SCALE GENOMIC DNA]</scope>
    <source>
        <strain evidence="1 2">AK15</strain>
    </source>
</reference>
<dbReference type="PANTHER" id="PTHR38600">
    <property type="entry name" value="TRANSCRIPTIONAL REGULATORY PROTEIN"/>
    <property type="match status" value="1"/>
</dbReference>
<comment type="caution">
    <text evidence="1">The sequence shown here is derived from an EMBL/GenBank/DDBJ whole genome shotgun (WGS) entry which is preliminary data.</text>
</comment>
<keyword evidence="2" id="KW-1185">Reference proteome</keyword>
<dbReference type="PATRIC" id="fig|1056511.3.peg.3975"/>
<protein>
    <submittedName>
        <fullName evidence="1">Putative transcriptional regulator</fullName>
    </submittedName>
</protein>
<gene>
    <name evidence="1" type="ORF">C942_03051</name>
</gene>
<name>L8J918_9GAMM</name>
<dbReference type="EMBL" id="AMZO01000033">
    <property type="protein sequence ID" value="ELR63972.1"/>
    <property type="molecule type" value="Genomic_DNA"/>
</dbReference>
<evidence type="ECO:0000313" key="2">
    <source>
        <dbReference type="Proteomes" id="UP000011134"/>
    </source>
</evidence>
<dbReference type="Proteomes" id="UP000011134">
    <property type="component" value="Unassembled WGS sequence"/>
</dbReference>
<dbReference type="Gene3D" id="1.10.10.10">
    <property type="entry name" value="Winged helix-like DNA-binding domain superfamily/Winged helix DNA-binding domain"/>
    <property type="match status" value="1"/>
</dbReference>
<dbReference type="InterPro" id="IPR036390">
    <property type="entry name" value="WH_DNA-bd_sf"/>
</dbReference>
<dbReference type="AlphaFoldDB" id="L8J918"/>
<dbReference type="SUPFAM" id="SSF46785">
    <property type="entry name" value="Winged helix' DNA-binding domain"/>
    <property type="match status" value="1"/>
</dbReference>
<evidence type="ECO:0000313" key="1">
    <source>
        <dbReference type="EMBL" id="ELR63972.1"/>
    </source>
</evidence>
<dbReference type="InterPro" id="IPR036388">
    <property type="entry name" value="WH-like_DNA-bd_sf"/>
</dbReference>